<dbReference type="EMBL" id="QNSA01000002">
    <property type="protein sequence ID" value="RBP76260.1"/>
    <property type="molecule type" value="Genomic_DNA"/>
</dbReference>
<dbReference type="InterPro" id="IPR003838">
    <property type="entry name" value="ABC3_permease_C"/>
</dbReference>
<dbReference type="EMBL" id="QPJB01000002">
    <property type="protein sequence ID" value="RCW37133.1"/>
    <property type="molecule type" value="Genomic_DNA"/>
</dbReference>
<evidence type="ECO:0000259" key="7">
    <source>
        <dbReference type="Pfam" id="PF02687"/>
    </source>
</evidence>
<feature type="transmembrane region" description="Helical" evidence="6">
    <location>
        <begin position="21"/>
        <end position="42"/>
    </location>
</feature>
<feature type="transmembrane region" description="Helical" evidence="6">
    <location>
        <begin position="389"/>
        <end position="408"/>
    </location>
</feature>
<evidence type="ECO:0000256" key="5">
    <source>
        <dbReference type="ARBA" id="ARBA00023136"/>
    </source>
</evidence>
<dbReference type="PANTHER" id="PTHR43738">
    <property type="entry name" value="ABC TRANSPORTER, MEMBRANE PROTEIN"/>
    <property type="match status" value="1"/>
</dbReference>
<feature type="transmembrane region" description="Helical" evidence="6">
    <location>
        <begin position="326"/>
        <end position="343"/>
    </location>
</feature>
<evidence type="ECO:0000256" key="2">
    <source>
        <dbReference type="ARBA" id="ARBA00022475"/>
    </source>
</evidence>
<keyword evidence="4 6" id="KW-1133">Transmembrane helix</keyword>
<dbReference type="Pfam" id="PF02687">
    <property type="entry name" value="FtsX"/>
    <property type="match status" value="1"/>
</dbReference>
<accession>A0A368V8T0</accession>
<dbReference type="Proteomes" id="UP000252795">
    <property type="component" value="Unassembled WGS sequence"/>
</dbReference>
<dbReference type="InterPro" id="IPR025857">
    <property type="entry name" value="MacB_PCD"/>
</dbReference>
<feature type="domain" description="MacB-like periplasmic core" evidence="8">
    <location>
        <begin position="23"/>
        <end position="214"/>
    </location>
</feature>
<feature type="domain" description="ABC3 transporter permease C-terminal" evidence="7">
    <location>
        <begin position="297"/>
        <end position="409"/>
    </location>
</feature>
<dbReference type="Pfam" id="PF12704">
    <property type="entry name" value="MacB_PCD"/>
    <property type="match status" value="1"/>
</dbReference>
<keyword evidence="2" id="KW-1003">Cell membrane</keyword>
<evidence type="ECO:0000259" key="8">
    <source>
        <dbReference type="Pfam" id="PF12704"/>
    </source>
</evidence>
<evidence type="ECO:0000256" key="4">
    <source>
        <dbReference type="ARBA" id="ARBA00022989"/>
    </source>
</evidence>
<evidence type="ECO:0000313" key="10">
    <source>
        <dbReference type="EMBL" id="RCW37133.1"/>
    </source>
</evidence>
<reference evidence="10 11" key="1">
    <citation type="submission" date="2018-07" db="EMBL/GenBank/DDBJ databases">
        <title>Freshwater and sediment microbial communities from various areas in North America, analyzing microbe dynamics in response to fracking.</title>
        <authorList>
            <person name="Lamendella R."/>
        </authorList>
    </citation>
    <scope>NUCLEOTIDE SEQUENCE [LARGE SCALE GENOMIC DNA]</scope>
    <source>
        <strain evidence="10 11">114E</strain>
        <strain evidence="9 12">114E_o</strain>
    </source>
</reference>
<evidence type="ECO:0000256" key="3">
    <source>
        <dbReference type="ARBA" id="ARBA00022692"/>
    </source>
</evidence>
<keyword evidence="5 6" id="KW-0472">Membrane</keyword>
<dbReference type="InterPro" id="IPR051125">
    <property type="entry name" value="ABC-4/HrtB_transporter"/>
</dbReference>
<feature type="transmembrane region" description="Helical" evidence="6">
    <location>
        <begin position="349"/>
        <end position="368"/>
    </location>
</feature>
<evidence type="ECO:0000313" key="9">
    <source>
        <dbReference type="EMBL" id="RBP76260.1"/>
    </source>
</evidence>
<evidence type="ECO:0000313" key="12">
    <source>
        <dbReference type="Proteomes" id="UP000253065"/>
    </source>
</evidence>
<sequence>MNKLKLTIFLSAASLWYRRRVLALVCLTLTLSVTLLLGIQYLRTEIRQSFTSTISGTDLIVGARSGQLNLLLYTVFHIGDATNNIRWSTYQSMTEDSRIDWLIPISLGDSYRGFRVVSTNEQFLARFRYGNDQPLTLASGDWFSDLFDVVIGAGVARQLDHKLNDDLVLSHGGGRTSFSNHKDLPFRVSGILAPTGTPVDQAVYISLEAMEAMHVGWESGVAIPGRTLSADQARNRDYTPDTITAVFIGLDRPILTFQVQRELNQAREEPLSAILPGVALSELWRMMGQFEKALLGISGFVVITSLVGLIAVLLTLQAQRQREIAVLRATGASPGLIAGLYSLECVGLALASCLFALLLGAAAIAGLSPWLLEHYGLQIRLRPLAREEWLLLMAVPLSALLVSALPALNTWRAGRQQGFGAPDSS</sequence>
<evidence type="ECO:0000256" key="1">
    <source>
        <dbReference type="ARBA" id="ARBA00004651"/>
    </source>
</evidence>
<comment type="subcellular location">
    <subcellularLocation>
        <location evidence="1">Cell membrane</location>
        <topology evidence="1">Multi-pass membrane protein</topology>
    </subcellularLocation>
</comment>
<dbReference type="PANTHER" id="PTHR43738:SF2">
    <property type="entry name" value="ABC TRANSPORTER PERMEASE"/>
    <property type="match status" value="1"/>
</dbReference>
<evidence type="ECO:0000256" key="6">
    <source>
        <dbReference type="SAM" id="Phobius"/>
    </source>
</evidence>
<keyword evidence="3 6" id="KW-0812">Transmembrane</keyword>
<comment type="caution">
    <text evidence="10">The sequence shown here is derived from an EMBL/GenBank/DDBJ whole genome shotgun (WGS) entry which is preliminary data.</text>
</comment>
<keyword evidence="12" id="KW-1185">Reference proteome</keyword>
<proteinExistence type="predicted"/>
<gene>
    <name evidence="10" type="ORF">DET51_102280</name>
    <name evidence="9" type="ORF">DET64_102280</name>
</gene>
<dbReference type="RefSeq" id="WP_113879205.1">
    <property type="nucleotide sequence ID" value="NZ_JAHVKM010000001.1"/>
</dbReference>
<name>A0A368V8T0_MARNT</name>
<feature type="transmembrane region" description="Helical" evidence="6">
    <location>
        <begin position="293"/>
        <end position="314"/>
    </location>
</feature>
<protein>
    <submittedName>
        <fullName evidence="9 10">ABC transport system permease protein</fullName>
    </submittedName>
</protein>
<dbReference type="Proteomes" id="UP000253065">
    <property type="component" value="Unassembled WGS sequence"/>
</dbReference>
<organism evidence="10 11">
    <name type="scientific">Marinobacter nauticus</name>
    <name type="common">Marinobacter hydrocarbonoclasticus</name>
    <name type="synonym">Marinobacter aquaeolei</name>
    <dbReference type="NCBI Taxonomy" id="2743"/>
    <lineage>
        <taxon>Bacteria</taxon>
        <taxon>Pseudomonadati</taxon>
        <taxon>Pseudomonadota</taxon>
        <taxon>Gammaproteobacteria</taxon>
        <taxon>Pseudomonadales</taxon>
        <taxon>Marinobacteraceae</taxon>
        <taxon>Marinobacter</taxon>
    </lineage>
</organism>
<dbReference type="AlphaFoldDB" id="A0A368V8T0"/>
<evidence type="ECO:0000313" key="11">
    <source>
        <dbReference type="Proteomes" id="UP000252795"/>
    </source>
</evidence>
<dbReference type="GO" id="GO:0005886">
    <property type="term" value="C:plasma membrane"/>
    <property type="evidence" value="ECO:0007669"/>
    <property type="project" value="UniProtKB-SubCell"/>
</dbReference>